<dbReference type="InterPro" id="IPR005129">
    <property type="entry name" value="GTPase_ArgK"/>
</dbReference>
<name>A0A412X4T9_9BACT</name>
<dbReference type="EMBL" id="QRPV01000002">
    <property type="protein sequence ID" value="RHM46825.1"/>
    <property type="molecule type" value="Genomic_DNA"/>
</dbReference>
<sequence length="370" mass="41206">MQQNIEHPENDACYEGLAVNKGIEQPDPVNPAIAERLKHLKKKTLTADEYVTGIFRGDINILSQAITLVESARIDHQAMAQEVINRCLPNTGKSVRIGITGVPGAGKSTFIEAFGKFLTSEGHKIAVLAIDPSSERSKGSILGDKTRMEELSCDPHAYIRPSPSAGSLGGVARKTREAMLLCEAAGFDIILIETVGVGQSETAVHSMVDFFLLVQIAGAGDELQGIKRGIMEMADSIIINKADGNNITRAELAKVQLQNALHLFPPHESGVEPKVMTCSAYEKTGIKEIWENILHYCSETQQSKYFDIRRSEQAKYWMYETINEQLRNRFYQSQKEQIREAEEKVQHNEESSFAAAFRLLDNYFKEDTKL</sequence>
<organism evidence="3 5">
    <name type="scientific">Butyricimonas virosa</name>
    <dbReference type="NCBI Taxonomy" id="544645"/>
    <lineage>
        <taxon>Bacteria</taxon>
        <taxon>Pseudomonadati</taxon>
        <taxon>Bacteroidota</taxon>
        <taxon>Bacteroidia</taxon>
        <taxon>Bacteroidales</taxon>
        <taxon>Odoribacteraceae</taxon>
        <taxon>Butyricimonas</taxon>
    </lineage>
</organism>
<feature type="domain" description="AAA+ ATPase" evidence="2">
    <location>
        <begin position="93"/>
        <end position="244"/>
    </location>
</feature>
<dbReference type="SMART" id="SM00382">
    <property type="entry name" value="AAA"/>
    <property type="match status" value="1"/>
</dbReference>
<evidence type="ECO:0000313" key="5">
    <source>
        <dbReference type="Proteomes" id="UP000283589"/>
    </source>
</evidence>
<protein>
    <submittedName>
        <fullName evidence="3">Methylmalonyl Co-A mutase-associated GTPase MeaB</fullName>
    </submittedName>
</protein>
<dbReference type="Proteomes" id="UP000283589">
    <property type="component" value="Unassembled WGS sequence"/>
</dbReference>
<dbReference type="Gene3D" id="1.20.5.170">
    <property type="match status" value="1"/>
</dbReference>
<dbReference type="RefSeq" id="WP_118259195.1">
    <property type="nucleotide sequence ID" value="NZ_CABJDM010000002.1"/>
</dbReference>
<reference evidence="5 6" key="1">
    <citation type="submission" date="2018-08" db="EMBL/GenBank/DDBJ databases">
        <title>A genome reference for cultivated species of the human gut microbiota.</title>
        <authorList>
            <person name="Zou Y."/>
            <person name="Xue W."/>
            <person name="Luo G."/>
        </authorList>
    </citation>
    <scope>NUCLEOTIDE SEQUENCE [LARGE SCALE GENOMIC DNA]</scope>
    <source>
        <strain evidence="3 5">AF14-49</strain>
        <strain evidence="4 6">AF34-33</strain>
    </source>
</reference>
<dbReference type="InterPro" id="IPR003593">
    <property type="entry name" value="AAA+_ATPase"/>
</dbReference>
<evidence type="ECO:0000313" key="3">
    <source>
        <dbReference type="EMBL" id="RGV35489.1"/>
    </source>
</evidence>
<dbReference type="GO" id="GO:0005525">
    <property type="term" value="F:GTP binding"/>
    <property type="evidence" value="ECO:0007669"/>
    <property type="project" value="InterPro"/>
</dbReference>
<dbReference type="PANTHER" id="PTHR23408">
    <property type="entry name" value="METHYLMALONYL-COA MUTASE"/>
    <property type="match status" value="1"/>
</dbReference>
<dbReference type="SUPFAM" id="SSF52540">
    <property type="entry name" value="P-loop containing nucleoside triphosphate hydrolases"/>
    <property type="match status" value="1"/>
</dbReference>
<dbReference type="PANTHER" id="PTHR23408:SF3">
    <property type="entry name" value="METHYLMALONIC ACIDURIA TYPE A PROTEIN, MITOCHONDRIAL"/>
    <property type="match status" value="1"/>
</dbReference>
<evidence type="ECO:0000259" key="2">
    <source>
        <dbReference type="SMART" id="SM00382"/>
    </source>
</evidence>
<dbReference type="Proteomes" id="UP000286038">
    <property type="component" value="Unassembled WGS sequence"/>
</dbReference>
<comment type="similarity">
    <text evidence="1">Belongs to the SIMIBI class G3E GTPase family. ArgK/MeaB subfamily.</text>
</comment>
<dbReference type="InterPro" id="IPR027417">
    <property type="entry name" value="P-loop_NTPase"/>
</dbReference>
<gene>
    <name evidence="3" type="ORF">DWW18_05340</name>
    <name evidence="4" type="ORF">DWZ68_02325</name>
</gene>
<accession>A0A412X4T9</accession>
<proteinExistence type="inferred from homology"/>
<dbReference type="NCBIfam" id="TIGR00750">
    <property type="entry name" value="lao"/>
    <property type="match status" value="1"/>
</dbReference>
<dbReference type="CDD" id="cd03114">
    <property type="entry name" value="MMAA-like"/>
    <property type="match status" value="1"/>
</dbReference>
<evidence type="ECO:0000313" key="4">
    <source>
        <dbReference type="EMBL" id="RHM46825.1"/>
    </source>
</evidence>
<comment type="caution">
    <text evidence="3">The sequence shown here is derived from an EMBL/GenBank/DDBJ whole genome shotgun (WGS) entry which is preliminary data.</text>
</comment>
<dbReference type="STRING" id="1121130.GCA_000519105_00609"/>
<dbReference type="Gene3D" id="1.10.287.130">
    <property type="match status" value="1"/>
</dbReference>
<evidence type="ECO:0000313" key="6">
    <source>
        <dbReference type="Proteomes" id="UP000286038"/>
    </source>
</evidence>
<dbReference type="AlphaFoldDB" id="A0A412X4T9"/>
<dbReference type="GeneID" id="93095711"/>
<dbReference type="EMBL" id="QRZA01000004">
    <property type="protein sequence ID" value="RGV35489.1"/>
    <property type="molecule type" value="Genomic_DNA"/>
</dbReference>
<dbReference type="GO" id="GO:0003924">
    <property type="term" value="F:GTPase activity"/>
    <property type="evidence" value="ECO:0007669"/>
    <property type="project" value="InterPro"/>
</dbReference>
<dbReference type="Gene3D" id="3.40.50.300">
    <property type="entry name" value="P-loop containing nucleotide triphosphate hydrolases"/>
    <property type="match status" value="1"/>
</dbReference>
<dbReference type="Pfam" id="PF03308">
    <property type="entry name" value="MeaB"/>
    <property type="match status" value="1"/>
</dbReference>
<dbReference type="GO" id="GO:0005737">
    <property type="term" value="C:cytoplasm"/>
    <property type="evidence" value="ECO:0007669"/>
    <property type="project" value="TreeGrafter"/>
</dbReference>
<evidence type="ECO:0000256" key="1">
    <source>
        <dbReference type="ARBA" id="ARBA00009625"/>
    </source>
</evidence>
<dbReference type="NCBIfam" id="NF006958">
    <property type="entry name" value="PRK09435.1"/>
    <property type="match status" value="1"/>
</dbReference>